<proteinExistence type="predicted"/>
<dbReference type="OrthoDB" id="2011986at2759"/>
<evidence type="ECO:0000313" key="2">
    <source>
        <dbReference type="EMBL" id="GAA98388.1"/>
    </source>
</evidence>
<dbReference type="InParanoid" id="G7E6C8"/>
<dbReference type="EMBL" id="BABT02000150">
    <property type="protein sequence ID" value="GAA98388.1"/>
    <property type="molecule type" value="Genomic_DNA"/>
</dbReference>
<dbReference type="STRING" id="764103.G7E6C8"/>
<dbReference type="PANTHER" id="PTHR28086:SF1">
    <property type="entry name" value="CU(2+) SUPPRESSING AND BLEOMYCIN SENSITIVE PROTEIN 1"/>
    <property type="match status" value="1"/>
</dbReference>
<dbReference type="Pfam" id="PF10303">
    <property type="entry name" value="DUF2408"/>
    <property type="match status" value="2"/>
</dbReference>
<protein>
    <submittedName>
        <fullName evidence="2">Uncharacterized protein</fullName>
    </submittedName>
</protein>
<dbReference type="OMA" id="KQDRTTY"/>
<reference evidence="2 3" key="1">
    <citation type="journal article" date="2011" name="J. Gen. Appl. Microbiol.">
        <title>Draft genome sequencing of the enigmatic basidiomycete Mixia osmundae.</title>
        <authorList>
            <person name="Nishida H."/>
            <person name="Nagatsuka Y."/>
            <person name="Sugiyama J."/>
        </authorList>
    </citation>
    <scope>NUCLEOTIDE SEQUENCE [LARGE SCALE GENOMIC DNA]</scope>
    <source>
        <strain evidence="3">CBS 9802 / IAM 14324 / JCM 22182 / KY 12970</strain>
    </source>
</reference>
<gene>
    <name evidence="2" type="primary">Mo05074</name>
    <name evidence="2" type="ORF">E5Q_05074</name>
</gene>
<dbReference type="GO" id="GO:0005634">
    <property type="term" value="C:nucleus"/>
    <property type="evidence" value="ECO:0007669"/>
    <property type="project" value="TreeGrafter"/>
</dbReference>
<dbReference type="PANTHER" id="PTHR28086">
    <property type="entry name" value="UPF0662 PROTEIN YPL260W"/>
    <property type="match status" value="1"/>
</dbReference>
<reference evidence="2 3" key="2">
    <citation type="journal article" date="2012" name="Open Biol.">
        <title>Characteristics of nucleosomes and linker DNA regions on the genome of the basidiomycete Mixia osmundae revealed by mono- and dinucleosome mapping.</title>
        <authorList>
            <person name="Nishida H."/>
            <person name="Kondo S."/>
            <person name="Matsumoto T."/>
            <person name="Suzuki Y."/>
            <person name="Yoshikawa H."/>
            <person name="Taylor T.D."/>
            <person name="Sugiyama J."/>
        </authorList>
    </citation>
    <scope>NUCLEOTIDE SEQUENCE [LARGE SCALE GENOMIC DNA]</scope>
    <source>
        <strain evidence="3">CBS 9802 / IAM 14324 / JCM 22182 / KY 12970</strain>
    </source>
</reference>
<accession>G7E6C8</accession>
<comment type="caution">
    <text evidence="2">The sequence shown here is derived from an EMBL/GenBank/DDBJ whole genome shotgun (WGS) entry which is preliminary data.</text>
</comment>
<dbReference type="Proteomes" id="UP000009131">
    <property type="component" value="Unassembled WGS sequence"/>
</dbReference>
<dbReference type="InterPro" id="IPR018810">
    <property type="entry name" value="UPF0662"/>
</dbReference>
<dbReference type="AlphaFoldDB" id="G7E6C8"/>
<organism evidence="2 3">
    <name type="scientific">Mixia osmundae (strain CBS 9802 / IAM 14324 / JCM 22182 / KY 12970)</name>
    <dbReference type="NCBI Taxonomy" id="764103"/>
    <lineage>
        <taxon>Eukaryota</taxon>
        <taxon>Fungi</taxon>
        <taxon>Dikarya</taxon>
        <taxon>Basidiomycota</taxon>
        <taxon>Pucciniomycotina</taxon>
        <taxon>Mixiomycetes</taxon>
        <taxon>Mixiales</taxon>
        <taxon>Mixiaceae</taxon>
        <taxon>Mixia</taxon>
    </lineage>
</organism>
<evidence type="ECO:0000313" key="3">
    <source>
        <dbReference type="Proteomes" id="UP000009131"/>
    </source>
</evidence>
<keyword evidence="3" id="KW-1185">Reference proteome</keyword>
<feature type="region of interest" description="Disordered" evidence="1">
    <location>
        <begin position="56"/>
        <end position="84"/>
    </location>
</feature>
<evidence type="ECO:0000256" key="1">
    <source>
        <dbReference type="SAM" id="MobiDB-lite"/>
    </source>
</evidence>
<sequence length="468" mass="52347">MPVPSEELPILEALVNIRNRLTALKKDRSEYVRAQDVLNIFSAVIKQVTKLNDLRDTRDAKSAAADSSTTSSGSPSSASAPADFLEPDQANRLDTTLNDVFQLLSLFFLTIGKSRESPASYCQLATMKQLLDHMNESGIYTENDLAPFQTRLTELREIIVSSDNPAALTKLLLKKHNDCQKMVDVLVKGLSRLSHELVPIHQRLITIRRQLAAIYSKPTAKMNKADIEVLKEELRTIDSKRVDGKFLGPGGSSVPEGQALLAGILSNNFDLCEEIAARGEDVAPPLKLIYDRLSEMRAQLERLTLTHRWTLRETDLYNYQISLQEIDSMRVDGRFVDSEGNKPDGQLVLLYLLRRCYGLIYRLMASSEPIAEELMPIANKLSTVKRCLTELSRYGGPYSTRDLYPYQLALSQIDAIRVDGKFMGASGDVPEGQAILHATMSECHEIIQSLKEEMEQQQGEEERGVLSS</sequence>
<dbReference type="GO" id="GO:0005737">
    <property type="term" value="C:cytoplasm"/>
    <property type="evidence" value="ECO:0007669"/>
    <property type="project" value="TreeGrafter"/>
</dbReference>
<dbReference type="HOGENOM" id="CLU_026648_1_0_1"/>
<feature type="compositionally biased region" description="Low complexity" evidence="1">
    <location>
        <begin position="62"/>
        <end position="83"/>
    </location>
</feature>
<dbReference type="RefSeq" id="XP_014569105.1">
    <property type="nucleotide sequence ID" value="XM_014713619.1"/>
</dbReference>
<name>G7E6C8_MIXOS</name>
<dbReference type="eggNOG" id="ENOG502QPV0">
    <property type="taxonomic scope" value="Eukaryota"/>
</dbReference>